<dbReference type="EMBL" id="CM016553">
    <property type="protein sequence ID" value="TKW35858.1"/>
    <property type="molecule type" value="Genomic_DNA"/>
</dbReference>
<dbReference type="AlphaFoldDB" id="A0A4U6W0G3"/>
<proteinExistence type="predicted"/>
<protein>
    <submittedName>
        <fullName evidence="2">Uncharacterized protein</fullName>
    </submittedName>
</protein>
<sequence>MGGATCLIGLKAVVNASPKPPHTRECRVMGWWSICRRLTGSQPNESCTGTAADGSMDGACSCRSQIIAWQQRRGRVGRRNRRGADERRAQIQMGGHRAVRVL</sequence>
<accession>A0A4U6W0G3</accession>
<evidence type="ECO:0000256" key="1">
    <source>
        <dbReference type="SAM" id="MobiDB-lite"/>
    </source>
</evidence>
<gene>
    <name evidence="2" type="ORF">SEVIR_2G402801v2</name>
</gene>
<dbReference type="Gramene" id="TKW35858">
    <property type="protein sequence ID" value="TKW35858"/>
    <property type="gene ID" value="SEVIR_2G402801v2"/>
</dbReference>
<evidence type="ECO:0000313" key="3">
    <source>
        <dbReference type="Proteomes" id="UP000298652"/>
    </source>
</evidence>
<reference evidence="2" key="1">
    <citation type="submission" date="2019-03" db="EMBL/GenBank/DDBJ databases">
        <title>WGS assembly of Setaria viridis.</title>
        <authorList>
            <person name="Huang P."/>
            <person name="Jenkins J."/>
            <person name="Grimwood J."/>
            <person name="Barry K."/>
            <person name="Healey A."/>
            <person name="Mamidi S."/>
            <person name="Sreedasyam A."/>
            <person name="Shu S."/>
            <person name="Feldman M."/>
            <person name="Wu J."/>
            <person name="Yu Y."/>
            <person name="Chen C."/>
            <person name="Johnson J."/>
            <person name="Rokhsar D."/>
            <person name="Baxter I."/>
            <person name="Schmutz J."/>
            <person name="Brutnell T."/>
            <person name="Kellogg E."/>
        </authorList>
    </citation>
    <scope>NUCLEOTIDE SEQUENCE [LARGE SCALE GENOMIC DNA]</scope>
</reference>
<organism evidence="2 3">
    <name type="scientific">Setaria viridis</name>
    <name type="common">Green bristlegrass</name>
    <name type="synonym">Setaria italica subsp. viridis</name>
    <dbReference type="NCBI Taxonomy" id="4556"/>
    <lineage>
        <taxon>Eukaryota</taxon>
        <taxon>Viridiplantae</taxon>
        <taxon>Streptophyta</taxon>
        <taxon>Embryophyta</taxon>
        <taxon>Tracheophyta</taxon>
        <taxon>Spermatophyta</taxon>
        <taxon>Magnoliopsida</taxon>
        <taxon>Liliopsida</taxon>
        <taxon>Poales</taxon>
        <taxon>Poaceae</taxon>
        <taxon>PACMAD clade</taxon>
        <taxon>Panicoideae</taxon>
        <taxon>Panicodae</taxon>
        <taxon>Paniceae</taxon>
        <taxon>Cenchrinae</taxon>
        <taxon>Setaria</taxon>
    </lineage>
</organism>
<keyword evidence="3" id="KW-1185">Reference proteome</keyword>
<feature type="region of interest" description="Disordered" evidence="1">
    <location>
        <begin position="73"/>
        <end position="102"/>
    </location>
</feature>
<evidence type="ECO:0000313" key="2">
    <source>
        <dbReference type="EMBL" id="TKW35858.1"/>
    </source>
</evidence>
<name>A0A4U6W0G3_SETVI</name>
<dbReference type="Proteomes" id="UP000298652">
    <property type="component" value="Chromosome 2"/>
</dbReference>